<dbReference type="RefSeq" id="WP_257769792.1">
    <property type="nucleotide sequence ID" value="NZ_CP102480.1"/>
</dbReference>
<dbReference type="InterPro" id="IPR036291">
    <property type="entry name" value="NAD(P)-bd_dom_sf"/>
</dbReference>
<gene>
    <name evidence="2" type="ORF">NUH88_02645</name>
</gene>
<dbReference type="FunFam" id="3.40.50.720:FF:000084">
    <property type="entry name" value="Short-chain dehydrogenase reductase"/>
    <property type="match status" value="1"/>
</dbReference>
<reference evidence="2" key="1">
    <citation type="submission" date="2022-08" db="EMBL/GenBank/DDBJ databases">
        <title>Nisaea acidiphila sp. nov., isolated from a marine algal debris and emended description of the genus Nisaea Urios et al. 2008.</title>
        <authorList>
            <person name="Kwon K."/>
        </authorList>
    </citation>
    <scope>NUCLEOTIDE SEQUENCE</scope>
    <source>
        <strain evidence="2">MEBiC11861</strain>
    </source>
</reference>
<dbReference type="CDD" id="cd05233">
    <property type="entry name" value="SDR_c"/>
    <property type="match status" value="1"/>
</dbReference>
<keyword evidence="3" id="KW-1185">Reference proteome</keyword>
<dbReference type="SUPFAM" id="SSF51735">
    <property type="entry name" value="NAD(P)-binding Rossmann-fold domains"/>
    <property type="match status" value="1"/>
</dbReference>
<sequence length="253" mass="26333">MLKADLSGKKALVTGGASGIGRAAAKLLAECGAEVAVNHLPDDVRGEETVAAFRQAGLTAQAIAGNVADPKDADRMVADAIDALGGLDILINNAGTPVSIEPIPFEDLEAMTEEFWSQILHTNLLGPFRCARAARPALTESRGCIVNTASIAAFGGIGSSIAYAASKGALMNLTKNLAKAMAPEVRVNAVAPGLVRTPWTDVWPQSRKDTSVANSLLKRMVEPEDIAETMLFFCANGAVTGQTLLIDCGRFGA</sequence>
<dbReference type="PANTHER" id="PTHR42760:SF40">
    <property type="entry name" value="3-OXOACYL-[ACYL-CARRIER-PROTEIN] REDUCTASE, CHLOROPLASTIC"/>
    <property type="match status" value="1"/>
</dbReference>
<organism evidence="2 3">
    <name type="scientific">Nisaea acidiphila</name>
    <dbReference type="NCBI Taxonomy" id="1862145"/>
    <lineage>
        <taxon>Bacteria</taxon>
        <taxon>Pseudomonadati</taxon>
        <taxon>Pseudomonadota</taxon>
        <taxon>Alphaproteobacteria</taxon>
        <taxon>Rhodospirillales</taxon>
        <taxon>Thalassobaculaceae</taxon>
        <taxon>Nisaea</taxon>
    </lineage>
</organism>
<dbReference type="KEGG" id="naci:NUH88_02645"/>
<dbReference type="InterPro" id="IPR002347">
    <property type="entry name" value="SDR_fam"/>
</dbReference>
<dbReference type="AlphaFoldDB" id="A0A9J7ATH7"/>
<dbReference type="GO" id="GO:0030497">
    <property type="term" value="P:fatty acid elongation"/>
    <property type="evidence" value="ECO:0007669"/>
    <property type="project" value="TreeGrafter"/>
</dbReference>
<protein>
    <submittedName>
        <fullName evidence="2">SDR family oxidoreductase</fullName>
    </submittedName>
</protein>
<dbReference type="Proteomes" id="UP001060336">
    <property type="component" value="Chromosome"/>
</dbReference>
<dbReference type="PANTHER" id="PTHR42760">
    <property type="entry name" value="SHORT-CHAIN DEHYDROGENASES/REDUCTASES FAMILY MEMBER"/>
    <property type="match status" value="1"/>
</dbReference>
<dbReference type="Pfam" id="PF13561">
    <property type="entry name" value="adh_short_C2"/>
    <property type="match status" value="1"/>
</dbReference>
<dbReference type="PRINTS" id="PR00080">
    <property type="entry name" value="SDRFAMILY"/>
</dbReference>
<dbReference type="PROSITE" id="PS00061">
    <property type="entry name" value="ADH_SHORT"/>
    <property type="match status" value="1"/>
</dbReference>
<evidence type="ECO:0000313" key="3">
    <source>
        <dbReference type="Proteomes" id="UP001060336"/>
    </source>
</evidence>
<dbReference type="PRINTS" id="PR00081">
    <property type="entry name" value="GDHRDH"/>
</dbReference>
<evidence type="ECO:0000256" key="1">
    <source>
        <dbReference type="ARBA" id="ARBA00006484"/>
    </source>
</evidence>
<comment type="similarity">
    <text evidence="1">Belongs to the short-chain dehydrogenases/reductases (SDR) family.</text>
</comment>
<dbReference type="Gene3D" id="3.40.50.720">
    <property type="entry name" value="NAD(P)-binding Rossmann-like Domain"/>
    <property type="match status" value="1"/>
</dbReference>
<name>A0A9J7ATH7_9PROT</name>
<proteinExistence type="inferred from homology"/>
<dbReference type="GO" id="GO:0016616">
    <property type="term" value="F:oxidoreductase activity, acting on the CH-OH group of donors, NAD or NADP as acceptor"/>
    <property type="evidence" value="ECO:0007669"/>
    <property type="project" value="TreeGrafter"/>
</dbReference>
<dbReference type="EMBL" id="CP102480">
    <property type="protein sequence ID" value="UUX50599.1"/>
    <property type="molecule type" value="Genomic_DNA"/>
</dbReference>
<accession>A0A9J7ATH7</accession>
<evidence type="ECO:0000313" key="2">
    <source>
        <dbReference type="EMBL" id="UUX50599.1"/>
    </source>
</evidence>
<dbReference type="InterPro" id="IPR020904">
    <property type="entry name" value="Sc_DH/Rdtase_CS"/>
</dbReference>